<reference evidence="2 3" key="1">
    <citation type="submission" date="2018-05" db="EMBL/GenBank/DDBJ databases">
        <title>Genomic Encyclopedia of Type Strains, Phase IV (KMG-IV): sequencing the most valuable type-strain genomes for metagenomic binning, comparative biology and taxonomic classification.</title>
        <authorList>
            <person name="Goeker M."/>
        </authorList>
    </citation>
    <scope>NUCLEOTIDE SEQUENCE [LARGE SCALE GENOMIC DNA]</scope>
    <source>
        <strain evidence="2 3">DSM 22440</strain>
    </source>
</reference>
<dbReference type="EMBL" id="QJJR01000002">
    <property type="protein sequence ID" value="PXW92472.1"/>
    <property type="molecule type" value="Genomic_DNA"/>
</dbReference>
<dbReference type="InterPro" id="IPR036291">
    <property type="entry name" value="NAD(P)-bd_dom_sf"/>
</dbReference>
<name>A0A2V3WU39_9BACI</name>
<dbReference type="InterPro" id="IPR002347">
    <property type="entry name" value="SDR_fam"/>
</dbReference>
<accession>A0A2V3WU39</accession>
<dbReference type="InterPro" id="IPR050259">
    <property type="entry name" value="SDR"/>
</dbReference>
<dbReference type="Gene3D" id="3.40.50.720">
    <property type="entry name" value="NAD(P)-binding Rossmann-like Domain"/>
    <property type="match status" value="1"/>
</dbReference>
<dbReference type="OrthoDB" id="9803333at2"/>
<keyword evidence="3" id="KW-1185">Reference proteome</keyword>
<protein>
    <submittedName>
        <fullName evidence="2">3-oxoacyl-[acyl-carrier protein] reductase</fullName>
    </submittedName>
</protein>
<evidence type="ECO:0000256" key="1">
    <source>
        <dbReference type="ARBA" id="ARBA00006484"/>
    </source>
</evidence>
<gene>
    <name evidence="2" type="ORF">DES38_10253</name>
</gene>
<organism evidence="2 3">
    <name type="scientific">Streptohalobacillus salinus</name>
    <dbReference type="NCBI Taxonomy" id="621096"/>
    <lineage>
        <taxon>Bacteria</taxon>
        <taxon>Bacillati</taxon>
        <taxon>Bacillota</taxon>
        <taxon>Bacilli</taxon>
        <taxon>Bacillales</taxon>
        <taxon>Bacillaceae</taxon>
        <taxon>Streptohalobacillus</taxon>
    </lineage>
</organism>
<dbReference type="CDD" id="cd05233">
    <property type="entry name" value="SDR_c"/>
    <property type="match status" value="1"/>
</dbReference>
<dbReference type="PRINTS" id="PR00081">
    <property type="entry name" value="GDHRDH"/>
</dbReference>
<comment type="similarity">
    <text evidence="1">Belongs to the short-chain dehydrogenases/reductases (SDR) family.</text>
</comment>
<comment type="caution">
    <text evidence="2">The sequence shown here is derived from an EMBL/GenBank/DDBJ whole genome shotgun (WGS) entry which is preliminary data.</text>
</comment>
<proteinExistence type="inferred from homology"/>
<dbReference type="AlphaFoldDB" id="A0A2V3WU39"/>
<dbReference type="RefSeq" id="WP_110250356.1">
    <property type="nucleotide sequence ID" value="NZ_QJJR01000002.1"/>
</dbReference>
<dbReference type="NCBIfam" id="NF047420">
    <property type="entry name" value="EF_P_mod_YmfI"/>
    <property type="match status" value="1"/>
</dbReference>
<dbReference type="PANTHER" id="PTHR42879">
    <property type="entry name" value="3-OXOACYL-(ACYL-CARRIER-PROTEIN) REDUCTASE"/>
    <property type="match status" value="1"/>
</dbReference>
<sequence>MHILVLGASGDIGGQIVKDLAEAGHTFSLHYHTNHERIADLVEVLPAEAVFEIIQSDLSTIQGIEHCIQHVQFNPEAIIFAQGQSNDSLFTEASTVEMDALLKVHVQATWHISQAFLPAMIKKQFGHLLVLSSVWGEVGASHEVVYSSVKGAQNSFVKALAKEVAPSGVLVNGIAPGFIDTQMNQQFSDEERQTLKSSIPLGRLGKAEDISHLVTFLLSEQSSYITGQVMHVTGGWMH</sequence>
<dbReference type="Pfam" id="PF13561">
    <property type="entry name" value="adh_short_C2"/>
    <property type="match status" value="1"/>
</dbReference>
<evidence type="ECO:0000313" key="2">
    <source>
        <dbReference type="EMBL" id="PXW92472.1"/>
    </source>
</evidence>
<dbReference type="PANTHER" id="PTHR42879:SF2">
    <property type="entry name" value="3-OXOACYL-[ACYL-CARRIER-PROTEIN] REDUCTASE FABG"/>
    <property type="match status" value="1"/>
</dbReference>
<evidence type="ECO:0000313" key="3">
    <source>
        <dbReference type="Proteomes" id="UP000247922"/>
    </source>
</evidence>
<dbReference type="SUPFAM" id="SSF51735">
    <property type="entry name" value="NAD(P)-binding Rossmann-fold domains"/>
    <property type="match status" value="1"/>
</dbReference>
<dbReference type="Proteomes" id="UP000247922">
    <property type="component" value="Unassembled WGS sequence"/>
</dbReference>